<name>A0A455SXK8_9CHLR</name>
<evidence type="ECO:0008006" key="9">
    <source>
        <dbReference type="Google" id="ProtNLM"/>
    </source>
</evidence>
<feature type="transmembrane region" description="Helical" evidence="7">
    <location>
        <begin position="240"/>
        <end position="260"/>
    </location>
</feature>
<dbReference type="Pfam" id="PF03239">
    <property type="entry name" value="FTR1"/>
    <property type="match status" value="2"/>
</dbReference>
<evidence type="ECO:0000313" key="8">
    <source>
        <dbReference type="EMBL" id="BBH91849.1"/>
    </source>
</evidence>
<feature type="transmembrane region" description="Helical" evidence="7">
    <location>
        <begin position="54"/>
        <end position="80"/>
    </location>
</feature>
<feature type="transmembrane region" description="Helical" evidence="7">
    <location>
        <begin position="92"/>
        <end position="114"/>
    </location>
</feature>
<evidence type="ECO:0000256" key="7">
    <source>
        <dbReference type="SAM" id="Phobius"/>
    </source>
</evidence>
<proteinExistence type="inferred from homology"/>
<comment type="similarity">
    <text evidence="2">Belongs to the oxidase-dependent Fe transporter (OFeT) (TC 9.A.10.1) family.</text>
</comment>
<accession>A0A455SXK8</accession>
<evidence type="ECO:0000256" key="5">
    <source>
        <dbReference type="ARBA" id="ARBA00023136"/>
    </source>
</evidence>
<feature type="compositionally biased region" description="Low complexity" evidence="6">
    <location>
        <begin position="334"/>
        <end position="350"/>
    </location>
</feature>
<comment type="subcellular location">
    <subcellularLocation>
        <location evidence="1">Membrane</location>
        <topology evidence="1">Multi-pass membrane protein</topology>
    </subcellularLocation>
</comment>
<evidence type="ECO:0000256" key="3">
    <source>
        <dbReference type="ARBA" id="ARBA00022692"/>
    </source>
</evidence>
<keyword evidence="3 7" id="KW-0812">Transmembrane</keyword>
<evidence type="ECO:0000256" key="6">
    <source>
        <dbReference type="SAM" id="MobiDB-lite"/>
    </source>
</evidence>
<feature type="transmembrane region" description="Helical" evidence="7">
    <location>
        <begin position="208"/>
        <end position="228"/>
    </location>
</feature>
<organism evidence="8">
    <name type="scientific">Thermogemmatispora argillosa</name>
    <dbReference type="NCBI Taxonomy" id="2045280"/>
    <lineage>
        <taxon>Bacteria</taxon>
        <taxon>Bacillati</taxon>
        <taxon>Chloroflexota</taxon>
        <taxon>Ktedonobacteria</taxon>
        <taxon>Thermogemmatisporales</taxon>
        <taxon>Thermogemmatisporaceae</taxon>
        <taxon>Thermogemmatispora</taxon>
    </lineage>
</organism>
<reference evidence="8" key="1">
    <citation type="submission" date="2018-12" db="EMBL/GenBank/DDBJ databases">
        <title>Novel natural products biosynthetic potential of the class Ktedonobacteria.</title>
        <authorList>
            <person name="Zheng Y."/>
            <person name="Saitou A."/>
            <person name="Wang C.M."/>
            <person name="Toyoda A."/>
            <person name="Minakuchi Y."/>
            <person name="Sekiguchi Y."/>
            <person name="Ueda K."/>
            <person name="Takano H."/>
            <person name="Sakai Y."/>
            <person name="Yokota A."/>
            <person name="Yabe S."/>
        </authorList>
    </citation>
    <scope>NUCLEOTIDE SEQUENCE</scope>
    <source>
        <strain evidence="8">A3-2</strain>
    </source>
</reference>
<dbReference type="GO" id="GO:0015093">
    <property type="term" value="F:ferrous iron transmembrane transporter activity"/>
    <property type="evidence" value="ECO:0007669"/>
    <property type="project" value="TreeGrafter"/>
</dbReference>
<dbReference type="EMBL" id="AP019377">
    <property type="protein sequence ID" value="BBH91849.1"/>
    <property type="molecule type" value="Genomic_DNA"/>
</dbReference>
<dbReference type="GO" id="GO:0033573">
    <property type="term" value="C:high-affinity iron permease complex"/>
    <property type="evidence" value="ECO:0007669"/>
    <property type="project" value="InterPro"/>
</dbReference>
<gene>
    <name evidence="8" type="ORF">KTA_00480</name>
</gene>
<evidence type="ECO:0000256" key="1">
    <source>
        <dbReference type="ARBA" id="ARBA00004141"/>
    </source>
</evidence>
<feature type="transmembrane region" description="Helical" evidence="7">
    <location>
        <begin position="12"/>
        <end position="34"/>
    </location>
</feature>
<feature type="region of interest" description="Disordered" evidence="6">
    <location>
        <begin position="323"/>
        <end position="350"/>
    </location>
</feature>
<evidence type="ECO:0000256" key="4">
    <source>
        <dbReference type="ARBA" id="ARBA00022989"/>
    </source>
</evidence>
<feature type="transmembrane region" description="Helical" evidence="7">
    <location>
        <begin position="280"/>
        <end position="311"/>
    </location>
</feature>
<dbReference type="PANTHER" id="PTHR31632">
    <property type="entry name" value="IRON TRANSPORTER FTH1"/>
    <property type="match status" value="1"/>
</dbReference>
<feature type="transmembrane region" description="Helical" evidence="7">
    <location>
        <begin position="126"/>
        <end position="149"/>
    </location>
</feature>
<dbReference type="AlphaFoldDB" id="A0A455SXK8"/>
<keyword evidence="4 7" id="KW-1133">Transmembrane helix</keyword>
<sequence>MRYIQAYFTGSLLQRIIRVVLLVAGLAVVAALVWQGITAEGNPDPTTPHLSPGAAILDTGLLVFREGLETILVLAAITASMMGKHEKYRRPIAVGAGLALLATLITWFVVVGILSSVNAPELHIQAATGLLAVIVLLIIMNWFFHRVYWTGWISFHNRRRRSLLSLGEDEEARIVWGMVVLGFTSVYREGFEVVLFLQNLRMQVGSEIVLIGVLIGLAFTATVGALTFVAHHRLPYKRMLVLTGVMLGVVLIVMVGESVQEMQLAGWLSTTPVPLPIPDWMGLWFAVFPNVEGLVAQALAAILVIGSYFLAEYVRVWRPRQRGEQPALRPEAPPAVEVATPAASATEASS</sequence>
<dbReference type="PANTHER" id="PTHR31632:SF2">
    <property type="entry name" value="PLASMA MEMBRANE IRON PERMEASE"/>
    <property type="match status" value="1"/>
</dbReference>
<keyword evidence="5 7" id="KW-0472">Membrane</keyword>
<evidence type="ECO:0000256" key="2">
    <source>
        <dbReference type="ARBA" id="ARBA00008333"/>
    </source>
</evidence>
<protein>
    <recommendedName>
        <fullName evidence="9">Iron permease</fullName>
    </recommendedName>
</protein>
<dbReference type="InterPro" id="IPR004923">
    <property type="entry name" value="FTR1/Fip1/EfeU"/>
</dbReference>